<protein>
    <recommendedName>
        <fullName evidence="4">Secreted protein</fullName>
    </recommendedName>
</protein>
<dbReference type="AlphaFoldDB" id="A0AAV7LHN2"/>
<reference evidence="2" key="1">
    <citation type="journal article" date="2022" name="bioRxiv">
        <title>Sequencing and chromosome-scale assembly of the giantPleurodeles waltlgenome.</title>
        <authorList>
            <person name="Brown T."/>
            <person name="Elewa A."/>
            <person name="Iarovenko S."/>
            <person name="Subramanian E."/>
            <person name="Araus A.J."/>
            <person name="Petzold A."/>
            <person name="Susuki M."/>
            <person name="Suzuki K.-i.T."/>
            <person name="Hayashi T."/>
            <person name="Toyoda A."/>
            <person name="Oliveira C."/>
            <person name="Osipova E."/>
            <person name="Leigh N.D."/>
            <person name="Simon A."/>
            <person name="Yun M.H."/>
        </authorList>
    </citation>
    <scope>NUCLEOTIDE SEQUENCE</scope>
    <source>
        <strain evidence="2">20211129_DDA</strain>
        <tissue evidence="2">Liver</tissue>
    </source>
</reference>
<comment type="caution">
    <text evidence="2">The sequence shown here is derived from an EMBL/GenBank/DDBJ whole genome shotgun (WGS) entry which is preliminary data.</text>
</comment>
<sequence>MITIDSAISFLLLGAAFAEPGAPRARDGPLHQPSASYCIEGVSVLQRRSVQHARRALQSDILELAAWCCRLDSPEPPSVVRQRRRVIPLYLPFSVVR</sequence>
<keyword evidence="1" id="KW-0732">Signal</keyword>
<evidence type="ECO:0000313" key="2">
    <source>
        <dbReference type="EMBL" id="KAJ1091176.1"/>
    </source>
</evidence>
<dbReference type="EMBL" id="JANPWB010000015">
    <property type="protein sequence ID" value="KAJ1091176.1"/>
    <property type="molecule type" value="Genomic_DNA"/>
</dbReference>
<gene>
    <name evidence="2" type="ORF">NDU88_004303</name>
</gene>
<dbReference type="Proteomes" id="UP001066276">
    <property type="component" value="Chromosome 11"/>
</dbReference>
<name>A0AAV7LHN2_PLEWA</name>
<proteinExistence type="predicted"/>
<organism evidence="2 3">
    <name type="scientific">Pleurodeles waltl</name>
    <name type="common">Iberian ribbed newt</name>
    <dbReference type="NCBI Taxonomy" id="8319"/>
    <lineage>
        <taxon>Eukaryota</taxon>
        <taxon>Metazoa</taxon>
        <taxon>Chordata</taxon>
        <taxon>Craniata</taxon>
        <taxon>Vertebrata</taxon>
        <taxon>Euteleostomi</taxon>
        <taxon>Amphibia</taxon>
        <taxon>Batrachia</taxon>
        <taxon>Caudata</taxon>
        <taxon>Salamandroidea</taxon>
        <taxon>Salamandridae</taxon>
        <taxon>Pleurodelinae</taxon>
        <taxon>Pleurodeles</taxon>
    </lineage>
</organism>
<evidence type="ECO:0000313" key="3">
    <source>
        <dbReference type="Proteomes" id="UP001066276"/>
    </source>
</evidence>
<accession>A0AAV7LHN2</accession>
<evidence type="ECO:0000256" key="1">
    <source>
        <dbReference type="SAM" id="SignalP"/>
    </source>
</evidence>
<feature type="signal peptide" evidence="1">
    <location>
        <begin position="1"/>
        <end position="18"/>
    </location>
</feature>
<evidence type="ECO:0008006" key="4">
    <source>
        <dbReference type="Google" id="ProtNLM"/>
    </source>
</evidence>
<feature type="chain" id="PRO_5043518543" description="Secreted protein" evidence="1">
    <location>
        <begin position="19"/>
        <end position="97"/>
    </location>
</feature>
<keyword evidence="3" id="KW-1185">Reference proteome</keyword>